<feature type="region of interest" description="Disordered" evidence="5">
    <location>
        <begin position="172"/>
        <end position="212"/>
    </location>
</feature>
<evidence type="ECO:0000256" key="2">
    <source>
        <dbReference type="ARBA" id="ARBA00005991"/>
    </source>
</evidence>
<feature type="compositionally biased region" description="Polar residues" evidence="5">
    <location>
        <begin position="347"/>
        <end position="364"/>
    </location>
</feature>
<dbReference type="InterPro" id="IPR005120">
    <property type="entry name" value="UPF3_dom"/>
</dbReference>
<keyword evidence="8" id="KW-1185">Reference proteome</keyword>
<dbReference type="SUPFAM" id="SSF54928">
    <property type="entry name" value="RNA-binding domain, RBD"/>
    <property type="match status" value="1"/>
</dbReference>
<evidence type="ECO:0000256" key="1">
    <source>
        <dbReference type="ARBA" id="ARBA00004123"/>
    </source>
</evidence>
<accession>A0A7I8IRK2</accession>
<feature type="region of interest" description="Disordered" evidence="5">
    <location>
        <begin position="301"/>
        <end position="394"/>
    </location>
</feature>
<evidence type="ECO:0000259" key="6">
    <source>
        <dbReference type="Pfam" id="PF03467"/>
    </source>
</evidence>
<feature type="compositionally biased region" description="Low complexity" evidence="5">
    <location>
        <begin position="191"/>
        <end position="204"/>
    </location>
</feature>
<dbReference type="Gene3D" id="3.30.70.330">
    <property type="match status" value="1"/>
</dbReference>
<feature type="domain" description="UPF3" evidence="6">
    <location>
        <begin position="6"/>
        <end position="174"/>
    </location>
</feature>
<dbReference type="InterPro" id="IPR035979">
    <property type="entry name" value="RBD_domain_sf"/>
</dbReference>
<feature type="region of interest" description="Disordered" evidence="5">
    <location>
        <begin position="413"/>
        <end position="499"/>
    </location>
</feature>
<dbReference type="GO" id="GO:0005737">
    <property type="term" value="C:cytoplasm"/>
    <property type="evidence" value="ECO:0007669"/>
    <property type="project" value="TreeGrafter"/>
</dbReference>
<evidence type="ECO:0000313" key="7">
    <source>
        <dbReference type="EMBL" id="CAA2620427.1"/>
    </source>
</evidence>
<gene>
    <name evidence="7" type="ORF">SI7747_05006596</name>
</gene>
<dbReference type="CDD" id="cd12455">
    <property type="entry name" value="RRM_like_Smg4_UPF3"/>
    <property type="match status" value="1"/>
</dbReference>
<reference evidence="7 8" key="1">
    <citation type="submission" date="2019-12" db="EMBL/GenBank/DDBJ databases">
        <authorList>
            <person name="Scholz U."/>
            <person name="Mascher M."/>
            <person name="Fiebig A."/>
        </authorList>
    </citation>
    <scope>NUCLEOTIDE SEQUENCE</scope>
</reference>
<name>A0A7I8IRK2_SPIIN</name>
<dbReference type="PANTHER" id="PTHR13112:SF0">
    <property type="entry name" value="FI21285P1"/>
    <property type="match status" value="1"/>
</dbReference>
<feature type="compositionally biased region" description="Low complexity" evidence="5">
    <location>
        <begin position="385"/>
        <end position="394"/>
    </location>
</feature>
<dbReference type="AlphaFoldDB" id="A0A7I8IRK2"/>
<comment type="similarity">
    <text evidence="2">Belongs to the RENT3 family.</text>
</comment>
<dbReference type="GO" id="GO:0005730">
    <property type="term" value="C:nucleolus"/>
    <property type="evidence" value="ECO:0007669"/>
    <property type="project" value="TreeGrafter"/>
</dbReference>
<dbReference type="PANTHER" id="PTHR13112">
    <property type="entry name" value="UPF3 REGULATOR OF NONSENSE TRANSCRIPTS-LIKE PROTEIN"/>
    <property type="match status" value="1"/>
</dbReference>
<dbReference type="EMBL" id="LR743592">
    <property type="protein sequence ID" value="CAA2620427.1"/>
    <property type="molecule type" value="Genomic_DNA"/>
</dbReference>
<dbReference type="EMBL" id="CACRZD030000005">
    <property type="protein sequence ID" value="CAA6660177.1"/>
    <property type="molecule type" value="Genomic_DNA"/>
</dbReference>
<keyword evidence="4" id="KW-0539">Nucleus</keyword>
<evidence type="ECO:0000256" key="5">
    <source>
        <dbReference type="SAM" id="MobiDB-lite"/>
    </source>
</evidence>
<feature type="compositionally biased region" description="Low complexity" evidence="5">
    <location>
        <begin position="310"/>
        <end position="323"/>
    </location>
</feature>
<organism evidence="7">
    <name type="scientific">Spirodela intermedia</name>
    <name type="common">Intermediate duckweed</name>
    <dbReference type="NCBI Taxonomy" id="51605"/>
    <lineage>
        <taxon>Eukaryota</taxon>
        <taxon>Viridiplantae</taxon>
        <taxon>Streptophyta</taxon>
        <taxon>Embryophyta</taxon>
        <taxon>Tracheophyta</taxon>
        <taxon>Spermatophyta</taxon>
        <taxon>Magnoliopsida</taxon>
        <taxon>Liliopsida</taxon>
        <taxon>Araceae</taxon>
        <taxon>Lemnoideae</taxon>
        <taxon>Spirodela</taxon>
    </lineage>
</organism>
<dbReference type="Pfam" id="PF03467">
    <property type="entry name" value="Smg4_UPF3"/>
    <property type="match status" value="1"/>
</dbReference>
<dbReference type="InterPro" id="IPR012677">
    <property type="entry name" value="Nucleotide-bd_a/b_plait_sf"/>
</dbReference>
<dbReference type="InterPro" id="IPR039722">
    <property type="entry name" value="Upf3"/>
</dbReference>
<sequence>MKDPFERTKVVLRRLPPAISQSALMEQIDGKFAGRYKWFCFRPGKNSFIDICIQSEDQRLSRAYIDFEKPEDVVEFAEFFDGHLFVNEKGTQFKALVEYAPSQRVPKLSKKDGREGTIFKDPEYAAFLEHLSKPVENLPSAEIQLERREAERAGAAKDMLIVTPLMEFVRQKRASKSSSQKSSANGKASRRSGGTSSASPLSSKRASEKKKHSTPVGFYHDFGYAQLPQVNLHSALSMFYVLRDSTKGGKDRSRTILVPRRDEATSREALDEETDPLWIYIIQHSHAKAFGAPLLECMLDASPGGPQQQAVTSPARSSSASTTFRHNQRHGGSGKIVKSIVSKEARQVQSPSAVNNSDQHSQLPNLEKDKRPPRPPNSRLHASDDSLSSSSSLTANALSESLDGMPISSQVAAVSKSFDDDSGNQSSHIGVGTGSSNMHDEIPVASRSGEGRGLGSGRGRHSVTENSSQKHIGRRGQSHGLRETDGSLGYPEPKTSKRGPVGYGSHEVCYVYGYRSRVLVRNFCEASRQFHLGIGNHGAVQWGYDSPRASLEEGEGCGASDHGTLHYIPSSKVVRRTG</sequence>
<proteinExistence type="inferred from homology"/>
<dbReference type="GO" id="GO:0000184">
    <property type="term" value="P:nuclear-transcribed mRNA catabolic process, nonsense-mediated decay"/>
    <property type="evidence" value="ECO:0007669"/>
    <property type="project" value="UniProtKB-KW"/>
</dbReference>
<comment type="subcellular location">
    <subcellularLocation>
        <location evidence="1">Nucleus</location>
    </subcellularLocation>
</comment>
<dbReference type="GO" id="GO:0045727">
    <property type="term" value="P:positive regulation of translation"/>
    <property type="evidence" value="ECO:0007669"/>
    <property type="project" value="TreeGrafter"/>
</dbReference>
<protein>
    <recommendedName>
        <fullName evidence="6">UPF3 domain-containing protein</fullName>
    </recommendedName>
</protein>
<dbReference type="Proteomes" id="UP001189122">
    <property type="component" value="Unassembled WGS sequence"/>
</dbReference>
<dbReference type="GO" id="GO:0003729">
    <property type="term" value="F:mRNA binding"/>
    <property type="evidence" value="ECO:0007669"/>
    <property type="project" value="TreeGrafter"/>
</dbReference>
<evidence type="ECO:0000313" key="8">
    <source>
        <dbReference type="Proteomes" id="UP001189122"/>
    </source>
</evidence>
<evidence type="ECO:0000256" key="4">
    <source>
        <dbReference type="ARBA" id="ARBA00023242"/>
    </source>
</evidence>
<evidence type="ECO:0000256" key="3">
    <source>
        <dbReference type="ARBA" id="ARBA00023161"/>
    </source>
</evidence>
<keyword evidence="3" id="KW-0866">Nonsense-mediated mRNA decay</keyword>